<dbReference type="Proteomes" id="UP000198751">
    <property type="component" value="Chromosome I"/>
</dbReference>
<reference evidence="2" key="1">
    <citation type="submission" date="2016-10" db="EMBL/GenBank/DDBJ databases">
        <authorList>
            <person name="Varghese N."/>
            <person name="Submissions S."/>
        </authorList>
    </citation>
    <scope>NUCLEOTIDE SEQUENCE [LARGE SCALE GENOMIC DNA]</scope>
    <source>
        <strain evidence="2">IMMIB L-1606</strain>
    </source>
</reference>
<dbReference type="EMBL" id="LT629779">
    <property type="protein sequence ID" value="SDS74380.1"/>
    <property type="molecule type" value="Genomic_DNA"/>
</dbReference>
<evidence type="ECO:0000313" key="2">
    <source>
        <dbReference type="Proteomes" id="UP000198751"/>
    </source>
</evidence>
<organism evidence="1 2">
    <name type="scientific">Pseudarthrobacter equi</name>
    <dbReference type="NCBI Taxonomy" id="728066"/>
    <lineage>
        <taxon>Bacteria</taxon>
        <taxon>Bacillati</taxon>
        <taxon>Actinomycetota</taxon>
        <taxon>Actinomycetes</taxon>
        <taxon>Micrococcales</taxon>
        <taxon>Micrococcaceae</taxon>
        <taxon>Pseudarthrobacter</taxon>
    </lineage>
</organism>
<proteinExistence type="predicted"/>
<sequence length="37" mass="4186">MNHYGNPSPGRTPKPLETIKKMANFLEVQLRVRSDCG</sequence>
<gene>
    <name evidence="1" type="ORF">SAMN04489743_0747</name>
</gene>
<name>A0A1H1UQ27_9MICC</name>
<dbReference type="AlphaFoldDB" id="A0A1H1UQ27"/>
<evidence type="ECO:0000313" key="1">
    <source>
        <dbReference type="EMBL" id="SDS74380.1"/>
    </source>
</evidence>
<accession>A0A1H1UQ27</accession>
<keyword evidence="2" id="KW-1185">Reference proteome</keyword>
<protein>
    <submittedName>
        <fullName evidence="1">Uncharacterized protein</fullName>
    </submittedName>
</protein>